<dbReference type="PRINTS" id="PR00506">
    <property type="entry name" value="D21N6MTFRASE"/>
</dbReference>
<name>A0AAX3MZ40_9BACL</name>
<keyword evidence="5" id="KW-0680">Restriction system</keyword>
<dbReference type="Proteomes" id="UP001220962">
    <property type="component" value="Chromosome"/>
</dbReference>
<dbReference type="InterPro" id="IPR002052">
    <property type="entry name" value="DNA_methylase_N6_adenine_CS"/>
</dbReference>
<dbReference type="REBASE" id="694485">
    <property type="entry name" value="M.Pur830ORF24935P"/>
</dbReference>
<dbReference type="RefSeq" id="WP_274338410.1">
    <property type="nucleotide sequence ID" value="NZ_CP118101.1"/>
</dbReference>
<protein>
    <submittedName>
        <fullName evidence="7">Site-specific DNA-methyltransferase</fullName>
    </submittedName>
</protein>
<proteinExistence type="inferred from homology"/>
<organism evidence="7 9">
    <name type="scientific">Paenibacillus urinalis</name>
    <dbReference type="NCBI Taxonomy" id="521520"/>
    <lineage>
        <taxon>Bacteria</taxon>
        <taxon>Bacillati</taxon>
        <taxon>Bacillota</taxon>
        <taxon>Bacilli</taxon>
        <taxon>Bacillales</taxon>
        <taxon>Paenibacillaceae</taxon>
        <taxon>Paenibacillus</taxon>
    </lineage>
</organism>
<evidence type="ECO:0000256" key="1">
    <source>
        <dbReference type="ARBA" id="ARBA00006594"/>
    </source>
</evidence>
<dbReference type="GO" id="GO:0032259">
    <property type="term" value="P:methylation"/>
    <property type="evidence" value="ECO:0007669"/>
    <property type="project" value="UniProtKB-KW"/>
</dbReference>
<dbReference type="EMBL" id="CP118101">
    <property type="protein sequence ID" value="WDH82648.1"/>
    <property type="molecule type" value="Genomic_DNA"/>
</dbReference>
<evidence type="ECO:0000256" key="2">
    <source>
        <dbReference type="ARBA" id="ARBA00022603"/>
    </source>
</evidence>
<dbReference type="InterPro" id="IPR029063">
    <property type="entry name" value="SAM-dependent_MTases_sf"/>
</dbReference>
<dbReference type="GO" id="GO:0008170">
    <property type="term" value="F:N-methyltransferase activity"/>
    <property type="evidence" value="ECO:0007669"/>
    <property type="project" value="InterPro"/>
</dbReference>
<evidence type="ECO:0000256" key="5">
    <source>
        <dbReference type="ARBA" id="ARBA00022747"/>
    </source>
</evidence>
<dbReference type="InterPro" id="IPR002295">
    <property type="entry name" value="N4/N6-MTase_EcoPI_Mod-like"/>
</dbReference>
<evidence type="ECO:0000256" key="4">
    <source>
        <dbReference type="ARBA" id="ARBA00022691"/>
    </source>
</evidence>
<evidence type="ECO:0000313" key="8">
    <source>
        <dbReference type="EMBL" id="WDI00659.1"/>
    </source>
</evidence>
<gene>
    <name evidence="7" type="ORF">PUW23_24935</name>
    <name evidence="8" type="ORF">PUW25_15355</name>
</gene>
<dbReference type="PROSITE" id="PS00092">
    <property type="entry name" value="N6_MTASE"/>
    <property type="match status" value="1"/>
</dbReference>
<evidence type="ECO:0000313" key="7">
    <source>
        <dbReference type="EMBL" id="WDH82648.1"/>
    </source>
</evidence>
<dbReference type="Gene3D" id="3.40.50.150">
    <property type="entry name" value="Vaccinia Virus protein VP39"/>
    <property type="match status" value="1"/>
</dbReference>
<dbReference type="InterPro" id="IPR002941">
    <property type="entry name" value="DNA_methylase_N4/N6"/>
</dbReference>
<keyword evidence="4" id="KW-0949">S-adenosyl-L-methionine</keyword>
<reference evidence="7 10" key="1">
    <citation type="submission" date="2023-02" db="EMBL/GenBank/DDBJ databases">
        <title>Pathogen: clinical or host-associated sample.</title>
        <authorList>
            <person name="Hergert J."/>
            <person name="Casey R."/>
            <person name="Wagner J."/>
            <person name="Young E.L."/>
            <person name="Oakeson K.F."/>
        </authorList>
    </citation>
    <scope>NUCLEOTIDE SEQUENCE</scope>
    <source>
        <strain evidence="8 10">2022CK-00829</strain>
        <strain evidence="7">2022CK-00830</strain>
    </source>
</reference>
<keyword evidence="3" id="KW-0808">Transferase</keyword>
<sequence>MQKLEGKTFNVVQDNIEKLKELFPEILTENKIDIDKLRIALGEHVEKEKERYEFSWNGKTEAIQLAQKQTTGTLLPCKEESVNWDSTQNLFIEGDNLEVLRILQSSYRNKVKIIYIDPPYNTGNDFVYNDDFRDNLKNYKEVISENMKSNPETNGRFHTDWLNMMYPRLKIAKNLLKDDGLILISIDANEMKNLKAICDEIFGEENFVENIIWKKRYGAGGGTKGFANIHEYILVYSKRPIENLESPLSEEQIEAYKSKDEKYPQRGGYITQPLATSSKGERSNLMYSISHNGKEISPKKGSRWLWSKEKFEKAYANNEIVINESKSGFSVRFKQYLKDENGKIRNGKPLSIKADVFNQEGTREVADLLGKRGIFDFPKPVKLIEYLFSFIINDNDDDKDGLYLDFFAGSASSAHAVMKLNSEDGGNRRYIMVQFPEPCGSDSEAYKSGYNNICEIGKERIKRAGQKIIEEKNNALKNIDIGFKVFKLDETNLKVWDQESMNLEKELLDFVEPVKEGRTQEDVVYEILLKYGIDLTVPIEETTIAEKAVYSVGMGYLLICLERDLTLEQIEEMAKQQPERIVFYDEGFENDTVRTNAQQILKRYGVEDIRVI</sequence>
<dbReference type="AlphaFoldDB" id="A0AAX3MZ40"/>
<dbReference type="EMBL" id="CP118108">
    <property type="protein sequence ID" value="WDI00659.1"/>
    <property type="molecule type" value="Genomic_DNA"/>
</dbReference>
<evidence type="ECO:0000313" key="9">
    <source>
        <dbReference type="Proteomes" id="UP001220962"/>
    </source>
</evidence>
<keyword evidence="10" id="KW-1185">Reference proteome</keyword>
<dbReference type="Proteomes" id="UP001221519">
    <property type="component" value="Chromosome"/>
</dbReference>
<dbReference type="GO" id="GO:0009307">
    <property type="term" value="P:DNA restriction-modification system"/>
    <property type="evidence" value="ECO:0007669"/>
    <property type="project" value="UniProtKB-KW"/>
</dbReference>
<evidence type="ECO:0000259" key="6">
    <source>
        <dbReference type="Pfam" id="PF01555"/>
    </source>
</evidence>
<dbReference type="GO" id="GO:0003677">
    <property type="term" value="F:DNA binding"/>
    <property type="evidence" value="ECO:0007669"/>
    <property type="project" value="InterPro"/>
</dbReference>
<accession>A0AAX3MZ40</accession>
<dbReference type="Pfam" id="PF01555">
    <property type="entry name" value="N6_N4_Mtase"/>
    <property type="match status" value="1"/>
</dbReference>
<dbReference type="SUPFAM" id="SSF53335">
    <property type="entry name" value="S-adenosyl-L-methionine-dependent methyltransferases"/>
    <property type="match status" value="1"/>
</dbReference>
<evidence type="ECO:0000256" key="3">
    <source>
        <dbReference type="ARBA" id="ARBA00022679"/>
    </source>
</evidence>
<keyword evidence="2" id="KW-0489">Methyltransferase</keyword>
<dbReference type="PIRSF" id="PIRSF015855">
    <property type="entry name" value="TypeIII_Mtase_mKpnI"/>
    <property type="match status" value="1"/>
</dbReference>
<feature type="domain" description="DNA methylase N-4/N-6" evidence="6">
    <location>
        <begin position="111"/>
        <end position="423"/>
    </location>
</feature>
<evidence type="ECO:0000313" key="10">
    <source>
        <dbReference type="Proteomes" id="UP001221519"/>
    </source>
</evidence>
<comment type="similarity">
    <text evidence="1">Belongs to the N(4)/N(6)-methyltransferase family.</text>
</comment>